<gene>
    <name evidence="1" type="ORF">SAMN02745110_02150</name>
</gene>
<dbReference type="Proteomes" id="UP000189857">
    <property type="component" value="Unassembled WGS sequence"/>
</dbReference>
<dbReference type="EMBL" id="FUXA01000014">
    <property type="protein sequence ID" value="SJZ95368.1"/>
    <property type="molecule type" value="Genomic_DNA"/>
</dbReference>
<keyword evidence="2" id="KW-1185">Reference proteome</keyword>
<organism evidence="1 2">
    <name type="scientific">Eubacterium ruminantium</name>
    <dbReference type="NCBI Taxonomy" id="42322"/>
    <lineage>
        <taxon>Bacteria</taxon>
        <taxon>Bacillati</taxon>
        <taxon>Bacillota</taxon>
        <taxon>Clostridia</taxon>
        <taxon>Eubacteriales</taxon>
        <taxon>Eubacteriaceae</taxon>
        <taxon>Eubacterium</taxon>
    </lineage>
</organism>
<reference evidence="1 2" key="1">
    <citation type="submission" date="2017-02" db="EMBL/GenBank/DDBJ databases">
        <authorList>
            <person name="Peterson S.W."/>
        </authorList>
    </citation>
    <scope>NUCLEOTIDE SEQUENCE [LARGE SCALE GENOMIC DNA]</scope>
    <source>
        <strain evidence="1 2">ATCC 17233</strain>
    </source>
</reference>
<accession>A0A1T4PWP0</accession>
<dbReference type="AlphaFoldDB" id="A0A1T4PWP0"/>
<protein>
    <submittedName>
        <fullName evidence="1">Uncharacterized protein</fullName>
    </submittedName>
</protein>
<name>A0A1T4PWP0_9FIRM</name>
<proteinExistence type="predicted"/>
<sequence length="50" mass="5806">MTGNHARIENHNMAGNHARIENHNMTGNHARREDHMIRNINISGLLYIMK</sequence>
<evidence type="ECO:0000313" key="1">
    <source>
        <dbReference type="EMBL" id="SJZ95368.1"/>
    </source>
</evidence>
<evidence type="ECO:0000313" key="2">
    <source>
        <dbReference type="Proteomes" id="UP000189857"/>
    </source>
</evidence>